<accession>A0A9P5SDM5</accession>
<organism evidence="3 4">
    <name type="scientific">Podila minutissima</name>
    <dbReference type="NCBI Taxonomy" id="64525"/>
    <lineage>
        <taxon>Eukaryota</taxon>
        <taxon>Fungi</taxon>
        <taxon>Fungi incertae sedis</taxon>
        <taxon>Mucoromycota</taxon>
        <taxon>Mortierellomycotina</taxon>
        <taxon>Mortierellomycetes</taxon>
        <taxon>Mortierellales</taxon>
        <taxon>Mortierellaceae</taxon>
        <taxon>Podila</taxon>
    </lineage>
</organism>
<dbReference type="GO" id="GO:0005634">
    <property type="term" value="C:nucleus"/>
    <property type="evidence" value="ECO:0007669"/>
    <property type="project" value="UniProtKB-SubCell"/>
</dbReference>
<protein>
    <recommendedName>
        <fullName evidence="5">Mini-chromosome maintenance complex-binding protein</fullName>
    </recommendedName>
</protein>
<dbReference type="InterPro" id="IPR019140">
    <property type="entry name" value="MCM_complex-bd"/>
</dbReference>
<evidence type="ECO:0000256" key="2">
    <source>
        <dbReference type="ARBA" id="ARBA00023242"/>
    </source>
</evidence>
<keyword evidence="2" id="KW-0539">Nucleus</keyword>
<evidence type="ECO:0000256" key="1">
    <source>
        <dbReference type="ARBA" id="ARBA00004123"/>
    </source>
</evidence>
<dbReference type="Proteomes" id="UP000696485">
    <property type="component" value="Unassembled WGS sequence"/>
</dbReference>
<reference evidence="3" key="1">
    <citation type="journal article" date="2020" name="Fungal Divers.">
        <title>Resolving the Mortierellaceae phylogeny through synthesis of multi-gene phylogenetics and phylogenomics.</title>
        <authorList>
            <person name="Vandepol N."/>
            <person name="Liber J."/>
            <person name="Desiro A."/>
            <person name="Na H."/>
            <person name="Kennedy M."/>
            <person name="Barry K."/>
            <person name="Grigoriev I.V."/>
            <person name="Miller A.N."/>
            <person name="O'Donnell K."/>
            <person name="Stajich J.E."/>
            <person name="Bonito G."/>
        </authorList>
    </citation>
    <scope>NUCLEOTIDE SEQUENCE</scope>
    <source>
        <strain evidence="3">NVP1</strain>
    </source>
</reference>
<dbReference type="PANTHER" id="PTHR13489:SF0">
    <property type="entry name" value="MINI-CHROMOSOME MAINTENANCE COMPLEX-BINDING PROTEIN"/>
    <property type="match status" value="1"/>
</dbReference>
<dbReference type="EMBL" id="JAAAUY010001119">
    <property type="protein sequence ID" value="KAF9324274.1"/>
    <property type="molecule type" value="Genomic_DNA"/>
</dbReference>
<comment type="subcellular location">
    <subcellularLocation>
        <location evidence="1">Nucleus</location>
    </subcellularLocation>
</comment>
<dbReference type="GO" id="GO:0006261">
    <property type="term" value="P:DNA-templated DNA replication"/>
    <property type="evidence" value="ECO:0007669"/>
    <property type="project" value="TreeGrafter"/>
</dbReference>
<sequence length="576" mass="64361">MPSAMNIITHPLLKVQELFERNWTETNDRDDFGVTEYFQNQFDTKEKLSKIPLLDSKSVDRLPLHSLVRFRCMVQDTELSQEVALFASASSTNPDENNVITSVVYDYLTNVSITSILNLIRFYYFKLVCHRYSDGPRDEAALGSDPSQDLMDLRNSYYCVSIPGESEWIRKYEQKPNVGLETAVQDLRLENSQKSSKVLQERFPFAGQDHFAAVVKTHSSDVSIGVTDMVEVIGVLGASDKVMTGDGFEIHDESDGPRIPTVHAILMRKVEDHGHPELNVDGLPSKDDVEHLTKEALAIRKELIDYIASALKGDTLAAEFVLLHYLARVHSRPSGTVLGKFSLNLKESRSGTPVFEDLARITKNLLPKVHALPLTLKNLNDEFYFPRGDEQLSSGVLQVTRGTALLMDETALEEGTLVEKGLKNLKAISNVSLSQTLSYVFPFNNIDFQTDISLLIVSLGNSLVPVDCAITLKPKESPGTVTPPTEEQLRSFRKYISVLRLMEYKFSEEMAKEIESEFMEQRKAATAAGTTLMTPNELAFDISLARLVALSRGEQCLTKTSWDQAVALSKQVKARG</sequence>
<evidence type="ECO:0000313" key="4">
    <source>
        <dbReference type="Proteomes" id="UP000696485"/>
    </source>
</evidence>
<evidence type="ECO:0008006" key="5">
    <source>
        <dbReference type="Google" id="ProtNLM"/>
    </source>
</evidence>
<dbReference type="PANTHER" id="PTHR13489">
    <property type="entry name" value="MINI-CHROMOSOME MAINTENANCE COMPLEX-BINDING PROTEIN"/>
    <property type="match status" value="1"/>
</dbReference>
<gene>
    <name evidence="3" type="ORF">BG006_000693</name>
</gene>
<dbReference type="Pfam" id="PF09739">
    <property type="entry name" value="MCM_bind"/>
    <property type="match status" value="2"/>
</dbReference>
<comment type="caution">
    <text evidence="3">The sequence shown here is derived from an EMBL/GenBank/DDBJ whole genome shotgun (WGS) entry which is preliminary data.</text>
</comment>
<keyword evidence="4" id="KW-1185">Reference proteome</keyword>
<dbReference type="AlphaFoldDB" id="A0A9P5SDM5"/>
<evidence type="ECO:0000313" key="3">
    <source>
        <dbReference type="EMBL" id="KAF9324274.1"/>
    </source>
</evidence>
<dbReference type="GO" id="GO:0003682">
    <property type="term" value="F:chromatin binding"/>
    <property type="evidence" value="ECO:0007669"/>
    <property type="project" value="TreeGrafter"/>
</dbReference>
<name>A0A9P5SDM5_9FUNG</name>
<proteinExistence type="predicted"/>